<organism evidence="2 3">
    <name type="scientific">Postechiella marina</name>
    <dbReference type="NCBI Taxonomy" id="943941"/>
    <lineage>
        <taxon>Bacteria</taxon>
        <taxon>Pseudomonadati</taxon>
        <taxon>Bacteroidota</taxon>
        <taxon>Flavobacteriia</taxon>
        <taxon>Flavobacteriales</taxon>
        <taxon>Flavobacteriaceae</taxon>
        <taxon>Postechiella</taxon>
    </lineage>
</organism>
<name>A0ABP8CDI4_9FLAO</name>
<gene>
    <name evidence="2" type="ORF">GCM10022291_26590</name>
</gene>
<dbReference type="InterPro" id="IPR006311">
    <property type="entry name" value="TAT_signal"/>
</dbReference>
<dbReference type="PROSITE" id="PS51318">
    <property type="entry name" value="TAT"/>
    <property type="match status" value="1"/>
</dbReference>
<comment type="caution">
    <text evidence="2">The sequence shown here is derived from an EMBL/GenBank/DDBJ whole genome shotgun (WGS) entry which is preliminary data.</text>
</comment>
<reference evidence="3" key="1">
    <citation type="journal article" date="2019" name="Int. J. Syst. Evol. Microbiol.">
        <title>The Global Catalogue of Microorganisms (GCM) 10K type strain sequencing project: providing services to taxonomists for standard genome sequencing and annotation.</title>
        <authorList>
            <consortium name="The Broad Institute Genomics Platform"/>
            <consortium name="The Broad Institute Genome Sequencing Center for Infectious Disease"/>
            <person name="Wu L."/>
            <person name="Ma J."/>
        </authorList>
    </citation>
    <scope>NUCLEOTIDE SEQUENCE [LARGE SCALE GENOMIC DNA]</scope>
    <source>
        <strain evidence="3">JCM 17630</strain>
    </source>
</reference>
<evidence type="ECO:0000259" key="1">
    <source>
        <dbReference type="Pfam" id="PF01408"/>
    </source>
</evidence>
<dbReference type="InterPro" id="IPR019546">
    <property type="entry name" value="TAT_signal_bac_arc"/>
</dbReference>
<protein>
    <submittedName>
        <fullName evidence="2">Gfo/Idh/MocA family oxidoreductase</fullName>
    </submittedName>
</protein>
<dbReference type="PANTHER" id="PTHR43818:SF10">
    <property type="entry name" value="NADH-DEPENDENT DEHYDROGENASE-RELATED"/>
    <property type="match status" value="1"/>
</dbReference>
<evidence type="ECO:0000313" key="3">
    <source>
        <dbReference type="Proteomes" id="UP001501496"/>
    </source>
</evidence>
<dbReference type="SUPFAM" id="SSF51735">
    <property type="entry name" value="NAD(P)-binding Rossmann-fold domains"/>
    <property type="match status" value="1"/>
</dbReference>
<dbReference type="InterPro" id="IPR050463">
    <property type="entry name" value="Gfo/Idh/MocA_oxidrdct_glycsds"/>
</dbReference>
<dbReference type="Proteomes" id="UP001501496">
    <property type="component" value="Unassembled WGS sequence"/>
</dbReference>
<dbReference type="NCBIfam" id="TIGR01409">
    <property type="entry name" value="TAT_signal_seq"/>
    <property type="match status" value="1"/>
</dbReference>
<feature type="domain" description="Gfo/Idh/MocA-like oxidoreductase N-terminal" evidence="1">
    <location>
        <begin position="36"/>
        <end position="175"/>
    </location>
</feature>
<dbReference type="SUPFAM" id="SSF55347">
    <property type="entry name" value="Glyceraldehyde-3-phosphate dehydrogenase-like, C-terminal domain"/>
    <property type="match status" value="1"/>
</dbReference>
<accession>A0ABP8CDI4</accession>
<dbReference type="Pfam" id="PF01408">
    <property type="entry name" value="GFO_IDH_MocA"/>
    <property type="match status" value="1"/>
</dbReference>
<evidence type="ECO:0000313" key="2">
    <source>
        <dbReference type="EMBL" id="GAA4237963.1"/>
    </source>
</evidence>
<keyword evidence="3" id="KW-1185">Reference proteome</keyword>
<dbReference type="InterPro" id="IPR000683">
    <property type="entry name" value="Gfo/Idh/MocA-like_OxRdtase_N"/>
</dbReference>
<sequence length="477" mass="53564">MKNLSRRNFIKTTGISAAGVAILPSLLSFSPNGVVNVAVIGVGGRGMNNWTQMLGIRGDNRRVKEGLEPKGERKAHAHVNIVAFCDVDDKAAATAYKMLPNVPRFKDFRVMLDKMDKAIDAVIVSTPDHTHFAATMAAMERGKHVYVEKPLAHNIWQLRTLKKAAKHYGVVTQMGNQGHASDGIRSVKEWYDLGLLGEVKEIHAWFNGPKFDPSPKGWFCKPDNYPPIGKTIPKTLDWNLWQGPTKRRDYSPFYLPRFWRHHFELGTGMLGDWGCHTLDAPFWSLNLGMPTSVEPVFAKLSPVPSDFGPDQSVLKYEFPKRGKQPAVTLNWYEGGKKPENRPEWGLKNLPNNGMLMVGDKNTVLTDGKPYNPKILMPGAAWNDFKTKGWNKSIARIKDESPHAEFISAIRNNGPKPGSSFEYGADLTEVALLGALAQRANKKIKYNAKKMKITNHKELNTYIKEDVREGWAYGENLW</sequence>
<dbReference type="Gene3D" id="3.30.360.10">
    <property type="entry name" value="Dihydrodipicolinate Reductase, domain 2"/>
    <property type="match status" value="1"/>
</dbReference>
<dbReference type="InterPro" id="IPR036291">
    <property type="entry name" value="NAD(P)-bd_dom_sf"/>
</dbReference>
<dbReference type="EMBL" id="BAABCA010000005">
    <property type="protein sequence ID" value="GAA4237963.1"/>
    <property type="molecule type" value="Genomic_DNA"/>
</dbReference>
<proteinExistence type="predicted"/>
<dbReference type="Gene3D" id="3.40.50.720">
    <property type="entry name" value="NAD(P)-binding Rossmann-like Domain"/>
    <property type="match status" value="1"/>
</dbReference>
<dbReference type="PANTHER" id="PTHR43818">
    <property type="entry name" value="BCDNA.GH03377"/>
    <property type="match status" value="1"/>
</dbReference>
<dbReference type="RefSeq" id="WP_344788776.1">
    <property type="nucleotide sequence ID" value="NZ_BAABCA010000005.1"/>
</dbReference>